<evidence type="ECO:0000256" key="2">
    <source>
        <dbReference type="ARBA" id="ARBA00010792"/>
    </source>
</evidence>
<name>A0ABN3AIM4_9ACTN</name>
<evidence type="ECO:0000256" key="4">
    <source>
        <dbReference type="ARBA" id="ARBA00022692"/>
    </source>
</evidence>
<sequence length="223" mass="24404">MSDAILEYLRGLMSSPWIYVALFGLSMFDAFIPIFPSETLVVTAGVFAHHGKPWLALVIVTAWAGAFCGDHISYFIGRYAGDWLERRWLRQGTRRRDAYDQAGRILDKRGGLVLLIARYIPGGRTAATLVMGAVDYPLRSFSLFDALATGMWAVYSTMIGYLGGAAFQNDPFKGLLLGLGIAVGVSALVEAGRWLWQRFGPGGKDGGDQREGARERAPEHRGG</sequence>
<feature type="region of interest" description="Disordered" evidence="7">
    <location>
        <begin position="200"/>
        <end position="223"/>
    </location>
</feature>
<keyword evidence="6 8" id="KW-0472">Membrane</keyword>
<dbReference type="InterPro" id="IPR051311">
    <property type="entry name" value="DedA_domain"/>
</dbReference>
<evidence type="ECO:0000256" key="8">
    <source>
        <dbReference type="SAM" id="Phobius"/>
    </source>
</evidence>
<keyword evidence="4 8" id="KW-0812">Transmembrane</keyword>
<evidence type="ECO:0000313" key="11">
    <source>
        <dbReference type="Proteomes" id="UP001501020"/>
    </source>
</evidence>
<evidence type="ECO:0000256" key="6">
    <source>
        <dbReference type="ARBA" id="ARBA00023136"/>
    </source>
</evidence>
<evidence type="ECO:0000256" key="7">
    <source>
        <dbReference type="SAM" id="MobiDB-lite"/>
    </source>
</evidence>
<feature type="transmembrane region" description="Helical" evidence="8">
    <location>
        <begin position="141"/>
        <end position="163"/>
    </location>
</feature>
<evidence type="ECO:0000313" key="10">
    <source>
        <dbReference type="EMBL" id="GAA2170484.1"/>
    </source>
</evidence>
<dbReference type="RefSeq" id="WP_344284649.1">
    <property type="nucleotide sequence ID" value="NZ_BAAAMR010000197.1"/>
</dbReference>
<comment type="caution">
    <text evidence="10">The sequence shown here is derived from an EMBL/GenBank/DDBJ whole genome shotgun (WGS) entry which is preliminary data.</text>
</comment>
<dbReference type="PANTHER" id="PTHR42709">
    <property type="entry name" value="ALKALINE PHOSPHATASE LIKE PROTEIN"/>
    <property type="match status" value="1"/>
</dbReference>
<feature type="compositionally biased region" description="Basic and acidic residues" evidence="7">
    <location>
        <begin position="205"/>
        <end position="223"/>
    </location>
</feature>
<reference evidence="10 11" key="1">
    <citation type="journal article" date="2019" name="Int. J. Syst. Evol. Microbiol.">
        <title>The Global Catalogue of Microorganisms (GCM) 10K type strain sequencing project: providing services to taxonomists for standard genome sequencing and annotation.</title>
        <authorList>
            <consortium name="The Broad Institute Genomics Platform"/>
            <consortium name="The Broad Institute Genome Sequencing Center for Infectious Disease"/>
            <person name="Wu L."/>
            <person name="Ma J."/>
        </authorList>
    </citation>
    <scope>NUCLEOTIDE SEQUENCE [LARGE SCALE GENOMIC DNA]</scope>
    <source>
        <strain evidence="10 11">JCM 13850</strain>
    </source>
</reference>
<dbReference type="Pfam" id="PF09335">
    <property type="entry name" value="VTT_dom"/>
    <property type="match status" value="1"/>
</dbReference>
<protein>
    <submittedName>
        <fullName evidence="10">VTT domain-containing protein</fullName>
    </submittedName>
</protein>
<dbReference type="Proteomes" id="UP001501020">
    <property type="component" value="Unassembled WGS sequence"/>
</dbReference>
<feature type="transmembrane region" description="Helical" evidence="8">
    <location>
        <begin position="175"/>
        <end position="196"/>
    </location>
</feature>
<dbReference type="InterPro" id="IPR032816">
    <property type="entry name" value="VTT_dom"/>
</dbReference>
<dbReference type="EMBL" id="BAAAMR010000197">
    <property type="protein sequence ID" value="GAA2170484.1"/>
    <property type="molecule type" value="Genomic_DNA"/>
</dbReference>
<feature type="transmembrane region" description="Helical" evidence="8">
    <location>
        <begin position="54"/>
        <end position="77"/>
    </location>
</feature>
<keyword evidence="5 8" id="KW-1133">Transmembrane helix</keyword>
<gene>
    <name evidence="10" type="ORF">GCM10009727_94850</name>
</gene>
<comment type="subcellular location">
    <subcellularLocation>
        <location evidence="1">Cell membrane</location>
        <topology evidence="1">Multi-pass membrane protein</topology>
    </subcellularLocation>
</comment>
<accession>A0ABN3AIM4</accession>
<evidence type="ECO:0000256" key="1">
    <source>
        <dbReference type="ARBA" id="ARBA00004651"/>
    </source>
</evidence>
<dbReference type="PANTHER" id="PTHR42709:SF6">
    <property type="entry name" value="UNDECAPRENYL PHOSPHATE TRANSPORTER A"/>
    <property type="match status" value="1"/>
</dbReference>
<evidence type="ECO:0000259" key="9">
    <source>
        <dbReference type="Pfam" id="PF09335"/>
    </source>
</evidence>
<comment type="similarity">
    <text evidence="2">Belongs to the DedA family.</text>
</comment>
<keyword evidence="11" id="KW-1185">Reference proteome</keyword>
<evidence type="ECO:0000256" key="3">
    <source>
        <dbReference type="ARBA" id="ARBA00022475"/>
    </source>
</evidence>
<evidence type="ECO:0000256" key="5">
    <source>
        <dbReference type="ARBA" id="ARBA00022989"/>
    </source>
</evidence>
<feature type="domain" description="VTT" evidence="9">
    <location>
        <begin position="35"/>
        <end position="161"/>
    </location>
</feature>
<keyword evidence="3" id="KW-1003">Cell membrane</keyword>
<proteinExistence type="inferred from homology"/>
<organism evidence="10 11">
    <name type="scientific">Actinomadura napierensis</name>
    <dbReference type="NCBI Taxonomy" id="267854"/>
    <lineage>
        <taxon>Bacteria</taxon>
        <taxon>Bacillati</taxon>
        <taxon>Actinomycetota</taxon>
        <taxon>Actinomycetes</taxon>
        <taxon>Streptosporangiales</taxon>
        <taxon>Thermomonosporaceae</taxon>
        <taxon>Actinomadura</taxon>
    </lineage>
</organism>
<feature type="transmembrane region" description="Helical" evidence="8">
    <location>
        <begin position="12"/>
        <end position="34"/>
    </location>
</feature>